<keyword evidence="5 9" id="KW-0479">Metal-binding</keyword>
<organism evidence="11 12">
    <name type="scientific">Selenomonas sputigena</name>
    <dbReference type="NCBI Taxonomy" id="69823"/>
    <lineage>
        <taxon>Bacteria</taxon>
        <taxon>Bacillati</taxon>
        <taxon>Bacillota</taxon>
        <taxon>Negativicutes</taxon>
        <taxon>Selenomonadales</taxon>
        <taxon>Selenomonadaceae</taxon>
        <taxon>Selenomonas</taxon>
    </lineage>
</organism>
<comment type="caution">
    <text evidence="11">The sequence shown here is derived from an EMBL/GenBank/DDBJ whole genome shotgun (WGS) entry which is preliminary data.</text>
</comment>
<dbReference type="SUPFAM" id="SSF101821">
    <property type="entry name" value="Aminopeptidase/glucanase lid domain"/>
    <property type="match status" value="1"/>
</dbReference>
<name>A0ABV3X5Y8_9FIRM</name>
<evidence type="ECO:0000256" key="9">
    <source>
        <dbReference type="RuleBase" id="RU004386"/>
    </source>
</evidence>
<keyword evidence="3 9" id="KW-0031">Aminopeptidase</keyword>
<comment type="cofactor">
    <cofactor evidence="1 10">
        <name>Zn(2+)</name>
        <dbReference type="ChEBI" id="CHEBI:29105"/>
    </cofactor>
</comment>
<protein>
    <recommendedName>
        <fullName evidence="10">M18 family aminopeptidase</fullName>
        <ecNumber evidence="10">3.4.11.-</ecNumber>
    </recommendedName>
</protein>
<keyword evidence="6 9" id="KW-0378">Hydrolase</keyword>
<reference evidence="11 12" key="1">
    <citation type="submission" date="2023-04" db="EMBL/GenBank/DDBJ databases">
        <title>Genome Sequence of Selenomonas sputigena ATCC 33150.</title>
        <authorList>
            <person name="Miller D.P."/>
            <person name="Anvari S."/>
            <person name="Polson S.W."/>
            <person name="Macdonald M."/>
            <person name="Mcdowell J.V."/>
        </authorList>
    </citation>
    <scope>NUCLEOTIDE SEQUENCE [LARGE SCALE GENOMIC DNA]</scope>
    <source>
        <strain evidence="11 12">ATCC 33150</strain>
    </source>
</reference>
<dbReference type="Gene3D" id="2.30.250.10">
    <property type="entry name" value="Aminopeptidase i, Domain 2"/>
    <property type="match status" value="1"/>
</dbReference>
<gene>
    <name evidence="11" type="ORF">QCO44_07700</name>
</gene>
<dbReference type="NCBIfam" id="NF002759">
    <property type="entry name" value="PRK02813.1"/>
    <property type="match status" value="1"/>
</dbReference>
<dbReference type="Proteomes" id="UP001559623">
    <property type="component" value="Unassembled WGS sequence"/>
</dbReference>
<keyword evidence="8 9" id="KW-0482">Metalloprotease</keyword>
<evidence type="ECO:0000256" key="1">
    <source>
        <dbReference type="ARBA" id="ARBA00001947"/>
    </source>
</evidence>
<evidence type="ECO:0000256" key="5">
    <source>
        <dbReference type="ARBA" id="ARBA00022723"/>
    </source>
</evidence>
<dbReference type="SUPFAM" id="SSF53187">
    <property type="entry name" value="Zn-dependent exopeptidases"/>
    <property type="match status" value="1"/>
</dbReference>
<evidence type="ECO:0000256" key="8">
    <source>
        <dbReference type="ARBA" id="ARBA00023049"/>
    </source>
</evidence>
<dbReference type="InterPro" id="IPR023358">
    <property type="entry name" value="Peptidase_M18_dom2"/>
</dbReference>
<evidence type="ECO:0000256" key="4">
    <source>
        <dbReference type="ARBA" id="ARBA00022670"/>
    </source>
</evidence>
<evidence type="ECO:0000256" key="3">
    <source>
        <dbReference type="ARBA" id="ARBA00022438"/>
    </source>
</evidence>
<keyword evidence="4 9" id="KW-0645">Protease</keyword>
<dbReference type="GO" id="GO:0004177">
    <property type="term" value="F:aminopeptidase activity"/>
    <property type="evidence" value="ECO:0007669"/>
    <property type="project" value="UniProtKB-KW"/>
</dbReference>
<evidence type="ECO:0000256" key="10">
    <source>
        <dbReference type="RuleBase" id="RU004387"/>
    </source>
</evidence>
<dbReference type="Pfam" id="PF02127">
    <property type="entry name" value="Peptidase_M18"/>
    <property type="match status" value="1"/>
</dbReference>
<keyword evidence="12" id="KW-1185">Reference proteome</keyword>
<accession>A0ABV3X5Y8</accession>
<dbReference type="RefSeq" id="WP_368847245.1">
    <property type="nucleotide sequence ID" value="NZ_CP194411.1"/>
</dbReference>
<keyword evidence="7 9" id="KW-0862">Zinc</keyword>
<dbReference type="PRINTS" id="PR00932">
    <property type="entry name" value="AMINO1PTASE"/>
</dbReference>
<dbReference type="PANTHER" id="PTHR28570">
    <property type="entry name" value="ASPARTYL AMINOPEPTIDASE"/>
    <property type="match status" value="1"/>
</dbReference>
<dbReference type="EMBL" id="JARVLH010000004">
    <property type="protein sequence ID" value="MEX5285518.1"/>
    <property type="molecule type" value="Genomic_DNA"/>
</dbReference>
<comment type="similarity">
    <text evidence="2 9">Belongs to the peptidase M18 family.</text>
</comment>
<evidence type="ECO:0000256" key="7">
    <source>
        <dbReference type="ARBA" id="ARBA00022833"/>
    </source>
</evidence>
<evidence type="ECO:0000313" key="12">
    <source>
        <dbReference type="Proteomes" id="UP001559623"/>
    </source>
</evidence>
<sequence length="446" mass="47890">MRKANDPADELLAFIGRCTSPFHVVTEIAARLRRAGFQELRREESWEKKLACGGRYFVDVYGSSLIAFSVGALPGALRMAAAHTDFPCFRVKPLAAMVQDGYGSLNVEPYGGLILRTWLDRPLGLAGKVVLRGASPFQPEVRLVDFRKPLLVIPSLAIHMDREVNEAGALNAQKDMLPLAALLDGAEGKERCETKEEEMRHTEEEQGFFLTWLAKACGAETQDVLSYELGAYPVEEGCALGLSGEFVSAPRLDNLTSVLACLKGMEKARASEGVRLAAFFDNEEVGSRTKQGAGSTVLHEVLRRIYCACGLTEEVLSQDLAKGFLLSVDVAHGLHPSHRDKSDPSAHPVLGGGIVLKQAASQAYAGDAEAVAVIRALAEAAAIPCQMFVNRSDSRGGSTLGAIASSFVPVRTMDIGLPVLAMHSACETMGIGDQAALEKLLQAFFA</sequence>
<evidence type="ECO:0000256" key="6">
    <source>
        <dbReference type="ARBA" id="ARBA00022801"/>
    </source>
</evidence>
<dbReference type="EC" id="3.4.11.-" evidence="10"/>
<dbReference type="PANTHER" id="PTHR28570:SF3">
    <property type="entry name" value="ASPARTYL AMINOPEPTIDASE"/>
    <property type="match status" value="1"/>
</dbReference>
<dbReference type="Gene3D" id="3.40.630.10">
    <property type="entry name" value="Zn peptidases"/>
    <property type="match status" value="1"/>
</dbReference>
<evidence type="ECO:0000256" key="2">
    <source>
        <dbReference type="ARBA" id="ARBA00008290"/>
    </source>
</evidence>
<dbReference type="InterPro" id="IPR001948">
    <property type="entry name" value="Peptidase_M18"/>
</dbReference>
<proteinExistence type="inferred from homology"/>
<evidence type="ECO:0000313" key="11">
    <source>
        <dbReference type="EMBL" id="MEX5285518.1"/>
    </source>
</evidence>